<protein>
    <recommendedName>
        <fullName evidence="2">Galectin</fullName>
    </recommendedName>
</protein>
<organism evidence="4 5">
    <name type="scientific">Romanomermis culicivorax</name>
    <name type="common">Nematode worm</name>
    <dbReference type="NCBI Taxonomy" id="13658"/>
    <lineage>
        <taxon>Eukaryota</taxon>
        <taxon>Metazoa</taxon>
        <taxon>Ecdysozoa</taxon>
        <taxon>Nematoda</taxon>
        <taxon>Enoplea</taxon>
        <taxon>Dorylaimia</taxon>
        <taxon>Mermithida</taxon>
        <taxon>Mermithoidea</taxon>
        <taxon>Mermithidae</taxon>
        <taxon>Romanomermis</taxon>
    </lineage>
</organism>
<keyword evidence="4" id="KW-1185">Reference proteome</keyword>
<dbReference type="WBParaSite" id="nRc.2.0.1.t20242-RA">
    <property type="protein sequence ID" value="nRc.2.0.1.t20242-RA"/>
    <property type="gene ID" value="nRc.2.0.1.g20242"/>
</dbReference>
<dbReference type="SMART" id="SM00908">
    <property type="entry name" value="Gal-bind_lectin"/>
    <property type="match status" value="1"/>
</dbReference>
<dbReference type="SUPFAM" id="SSF49899">
    <property type="entry name" value="Concanavalin A-like lectins/glucanases"/>
    <property type="match status" value="1"/>
</dbReference>
<dbReference type="PANTHER" id="PTHR11346">
    <property type="entry name" value="GALECTIN"/>
    <property type="match status" value="1"/>
</dbReference>
<dbReference type="Gene3D" id="2.60.120.200">
    <property type="match status" value="1"/>
</dbReference>
<name>A0A915J3F8_ROMCU</name>
<dbReference type="SMART" id="SM00276">
    <property type="entry name" value="GLECT"/>
    <property type="match status" value="1"/>
</dbReference>
<dbReference type="PANTHER" id="PTHR11346:SF176">
    <property type="entry name" value="32 KDA BETA-GALACTOSIDE-BINDING LECTIN LEC-3"/>
    <property type="match status" value="1"/>
</dbReference>
<dbReference type="InterPro" id="IPR001079">
    <property type="entry name" value="Galectin_CRD"/>
</dbReference>
<dbReference type="GO" id="GO:0030246">
    <property type="term" value="F:carbohydrate binding"/>
    <property type="evidence" value="ECO:0007669"/>
    <property type="project" value="UniProtKB-UniRule"/>
</dbReference>
<reference evidence="5" key="1">
    <citation type="submission" date="2022-11" db="UniProtKB">
        <authorList>
            <consortium name="WormBaseParasite"/>
        </authorList>
    </citation>
    <scope>IDENTIFICATION</scope>
</reference>
<evidence type="ECO:0000256" key="1">
    <source>
        <dbReference type="ARBA" id="ARBA00022734"/>
    </source>
</evidence>
<dbReference type="PROSITE" id="PS51304">
    <property type="entry name" value="GALECTIN"/>
    <property type="match status" value="1"/>
</dbReference>
<dbReference type="Pfam" id="PF00337">
    <property type="entry name" value="Gal-bind_lectin"/>
    <property type="match status" value="1"/>
</dbReference>
<accession>A0A915J3F8</accession>
<feature type="domain" description="Galectin" evidence="3">
    <location>
        <begin position="113"/>
        <end position="251"/>
    </location>
</feature>
<dbReference type="InterPro" id="IPR044156">
    <property type="entry name" value="Galectin-like"/>
</dbReference>
<dbReference type="Proteomes" id="UP000887565">
    <property type="component" value="Unplaced"/>
</dbReference>
<dbReference type="InterPro" id="IPR013320">
    <property type="entry name" value="ConA-like_dom_sf"/>
</dbReference>
<evidence type="ECO:0000313" key="5">
    <source>
        <dbReference type="WBParaSite" id="nRc.2.0.1.t20242-RA"/>
    </source>
</evidence>
<keyword evidence="1 2" id="KW-0430">Lectin</keyword>
<evidence type="ECO:0000259" key="3">
    <source>
        <dbReference type="PROSITE" id="PS51304"/>
    </source>
</evidence>
<dbReference type="AlphaFoldDB" id="A0A915J3F8"/>
<evidence type="ECO:0000313" key="4">
    <source>
        <dbReference type="Proteomes" id="UP000887565"/>
    </source>
</evidence>
<evidence type="ECO:0000256" key="2">
    <source>
        <dbReference type="RuleBase" id="RU102079"/>
    </source>
</evidence>
<proteinExistence type="predicted"/>
<sequence>SKALDFGEILLILKQEVADFKFRVTYESGWFVFMLQSQFVIPYKISLGILCHVPTNFVEHHVHFVKQPILFIVRHLSYILNDKLDIIYESMNANNNVVGKNPIKSFNFPKTPYLGGIPNGLSQVKTIIIKGLILADRDKKFQVDLCTGFRIDNVVASSSTLSAECDNIALNLQVNFSSENCISAGTRFQNQWICRETDLPNPLKLGGYLNLKIVIHLNGNHFVDYSHRVRSSAVKVLQVKGCLQMDSIEYFQDFLF</sequence>